<evidence type="ECO:0000256" key="3">
    <source>
        <dbReference type="ARBA" id="ARBA00022723"/>
    </source>
</evidence>
<feature type="chain" id="PRO_5047213858" evidence="8">
    <location>
        <begin position="19"/>
        <end position="144"/>
    </location>
</feature>
<comment type="caution">
    <text evidence="10">The sequence shown here is derived from an EMBL/GenBank/DDBJ whole genome shotgun (WGS) entry which is preliminary data.</text>
</comment>
<evidence type="ECO:0000256" key="7">
    <source>
        <dbReference type="SAM" id="MobiDB-lite"/>
    </source>
</evidence>
<dbReference type="Pfam" id="PF13442">
    <property type="entry name" value="Cytochrome_CBB3"/>
    <property type="match status" value="1"/>
</dbReference>
<evidence type="ECO:0000256" key="2">
    <source>
        <dbReference type="ARBA" id="ARBA00022617"/>
    </source>
</evidence>
<feature type="domain" description="Cytochrome c" evidence="9">
    <location>
        <begin position="34"/>
        <end position="113"/>
    </location>
</feature>
<evidence type="ECO:0000313" key="11">
    <source>
        <dbReference type="Proteomes" id="UP001201463"/>
    </source>
</evidence>
<dbReference type="PANTHER" id="PTHR35008:SF9">
    <property type="entry name" value="CYTOCHROME C DOMAIN-CONTAINING PROTEIN"/>
    <property type="match status" value="1"/>
</dbReference>
<dbReference type="PROSITE" id="PS51007">
    <property type="entry name" value="CYTC"/>
    <property type="match status" value="1"/>
</dbReference>
<dbReference type="PRINTS" id="PR00605">
    <property type="entry name" value="CYTCHROMECIC"/>
</dbReference>
<organism evidence="10 11">
    <name type="scientific">Pelomonas caseinilytica</name>
    <dbReference type="NCBI Taxonomy" id="2906763"/>
    <lineage>
        <taxon>Bacteria</taxon>
        <taxon>Pseudomonadati</taxon>
        <taxon>Pseudomonadota</taxon>
        <taxon>Betaproteobacteria</taxon>
        <taxon>Burkholderiales</taxon>
        <taxon>Sphaerotilaceae</taxon>
        <taxon>Roseateles</taxon>
    </lineage>
</organism>
<keyword evidence="1" id="KW-0813">Transport</keyword>
<keyword evidence="8" id="KW-0732">Signal</keyword>
<keyword evidence="4" id="KW-0249">Electron transport</keyword>
<dbReference type="InterPro" id="IPR008168">
    <property type="entry name" value="Cyt_C_IC"/>
</dbReference>
<dbReference type="InterPro" id="IPR009056">
    <property type="entry name" value="Cyt_c-like_dom"/>
</dbReference>
<dbReference type="InterPro" id="IPR051459">
    <property type="entry name" value="Cytochrome_c-type_DH"/>
</dbReference>
<keyword evidence="11" id="KW-1185">Reference proteome</keyword>
<evidence type="ECO:0000256" key="6">
    <source>
        <dbReference type="PROSITE-ProRule" id="PRU00433"/>
    </source>
</evidence>
<keyword evidence="3 6" id="KW-0479">Metal-binding</keyword>
<dbReference type="Proteomes" id="UP001201463">
    <property type="component" value="Unassembled WGS sequence"/>
</dbReference>
<dbReference type="RefSeq" id="WP_233394546.1">
    <property type="nucleotide sequence ID" value="NZ_JAJTWT010000012.1"/>
</dbReference>
<keyword evidence="5 6" id="KW-0408">Iron</keyword>
<accession>A0ABS8XS40</accession>
<reference evidence="10 11" key="1">
    <citation type="submission" date="2021-12" db="EMBL/GenBank/DDBJ databases">
        <title>Genome seq of p7.</title>
        <authorList>
            <person name="Seo T."/>
        </authorList>
    </citation>
    <scope>NUCLEOTIDE SEQUENCE [LARGE SCALE GENOMIC DNA]</scope>
    <source>
        <strain evidence="10 11">P7</strain>
    </source>
</reference>
<dbReference type="InterPro" id="IPR036909">
    <property type="entry name" value="Cyt_c-like_dom_sf"/>
</dbReference>
<evidence type="ECO:0000256" key="1">
    <source>
        <dbReference type="ARBA" id="ARBA00022448"/>
    </source>
</evidence>
<dbReference type="EMBL" id="JAJTWT010000012">
    <property type="protein sequence ID" value="MCE4540030.1"/>
    <property type="molecule type" value="Genomic_DNA"/>
</dbReference>
<evidence type="ECO:0000313" key="10">
    <source>
        <dbReference type="EMBL" id="MCE4540030.1"/>
    </source>
</evidence>
<feature type="region of interest" description="Disordered" evidence="7">
    <location>
        <begin position="124"/>
        <end position="144"/>
    </location>
</feature>
<evidence type="ECO:0000256" key="4">
    <source>
        <dbReference type="ARBA" id="ARBA00022982"/>
    </source>
</evidence>
<sequence>MKRLLPLTLLLALAPALAQPPAAAEPRFSSGWRFEQHGGAALYGALCAACHMPDGRGARGAAAYPALLGNPKLATTPYLLHMIVNGNKAMPGFGRQLSDEQVAAVASHVRQRFGGLDEAAARVTPEEVRALRPPPPPPANAASH</sequence>
<feature type="signal peptide" evidence="8">
    <location>
        <begin position="1"/>
        <end position="18"/>
    </location>
</feature>
<gene>
    <name evidence="10" type="ORF">LXT12_22520</name>
</gene>
<dbReference type="SUPFAM" id="SSF46626">
    <property type="entry name" value="Cytochrome c"/>
    <property type="match status" value="1"/>
</dbReference>
<dbReference type="PANTHER" id="PTHR35008">
    <property type="entry name" value="BLL4482 PROTEIN-RELATED"/>
    <property type="match status" value="1"/>
</dbReference>
<evidence type="ECO:0000259" key="9">
    <source>
        <dbReference type="PROSITE" id="PS51007"/>
    </source>
</evidence>
<evidence type="ECO:0000256" key="5">
    <source>
        <dbReference type="ARBA" id="ARBA00023004"/>
    </source>
</evidence>
<feature type="compositionally biased region" description="Pro residues" evidence="7">
    <location>
        <begin position="132"/>
        <end position="144"/>
    </location>
</feature>
<protein>
    <submittedName>
        <fullName evidence="10">Cytochrome c</fullName>
    </submittedName>
</protein>
<evidence type="ECO:0000256" key="8">
    <source>
        <dbReference type="SAM" id="SignalP"/>
    </source>
</evidence>
<proteinExistence type="predicted"/>
<name>A0ABS8XS40_9BURK</name>
<dbReference type="Gene3D" id="1.10.760.10">
    <property type="entry name" value="Cytochrome c-like domain"/>
    <property type="match status" value="1"/>
</dbReference>
<keyword evidence="2 6" id="KW-0349">Heme</keyword>